<evidence type="ECO:0000313" key="5">
    <source>
        <dbReference type="EMBL" id="MBM7716202.1"/>
    </source>
</evidence>
<evidence type="ECO:0000313" key="6">
    <source>
        <dbReference type="Proteomes" id="UP000823485"/>
    </source>
</evidence>
<dbReference type="Pfam" id="PF13490">
    <property type="entry name" value="zf-HC2"/>
    <property type="match status" value="1"/>
</dbReference>
<gene>
    <name evidence="5" type="ORF">JOC94_003213</name>
</gene>
<proteinExistence type="inferred from homology"/>
<sequence>MNACPEEIILYMHQYLDGDLSREDEQTLKVHLQTCPACQTYFQELVQTEAIVKSASLIVAPNNFTNQVMARLPREKSRIGIQRWFRNHPMLIAVSLFLVLMAGSMVNMWNDDQRFSYTKQPNLIVENDTVIVPQGEVVTGDVTVKNGNIKIEGKVDGNVTVINGEKYLASAGAVTGDVKEIDKMFEWIWYKMKESGKLVVDFIGKE</sequence>
<evidence type="ECO:0000256" key="3">
    <source>
        <dbReference type="SAM" id="Phobius"/>
    </source>
</evidence>
<keyword evidence="6" id="KW-1185">Reference proteome</keyword>
<accession>A0ABS2R981</accession>
<dbReference type="InterPro" id="IPR027383">
    <property type="entry name" value="Znf_put"/>
</dbReference>
<evidence type="ECO:0000256" key="2">
    <source>
        <dbReference type="ARBA" id="ARBA00024438"/>
    </source>
</evidence>
<dbReference type="Gene3D" id="1.10.10.1320">
    <property type="entry name" value="Anti-sigma factor, zinc-finger domain"/>
    <property type="match status" value="1"/>
</dbReference>
<dbReference type="InterPro" id="IPR041916">
    <property type="entry name" value="Anti_sigma_zinc_sf"/>
</dbReference>
<comment type="caution">
    <text evidence="5">The sequence shown here is derived from an EMBL/GenBank/DDBJ whole genome shotgun (WGS) entry which is preliminary data.</text>
</comment>
<evidence type="ECO:0000256" key="1">
    <source>
        <dbReference type="ARBA" id="ARBA00024353"/>
    </source>
</evidence>
<reference evidence="5 6" key="1">
    <citation type="submission" date="2021-01" db="EMBL/GenBank/DDBJ databases">
        <title>Genomic Encyclopedia of Type Strains, Phase IV (KMG-IV): sequencing the most valuable type-strain genomes for metagenomic binning, comparative biology and taxonomic classification.</title>
        <authorList>
            <person name="Goeker M."/>
        </authorList>
    </citation>
    <scope>NUCLEOTIDE SEQUENCE [LARGE SCALE GENOMIC DNA]</scope>
    <source>
        <strain evidence="5 6">DSM 105453</strain>
    </source>
</reference>
<evidence type="ECO:0000259" key="4">
    <source>
        <dbReference type="Pfam" id="PF13490"/>
    </source>
</evidence>
<feature type="transmembrane region" description="Helical" evidence="3">
    <location>
        <begin position="90"/>
        <end position="109"/>
    </location>
</feature>
<organism evidence="5 6">
    <name type="scientific">Siminovitchia thermophila</name>
    <dbReference type="NCBI Taxonomy" id="1245522"/>
    <lineage>
        <taxon>Bacteria</taxon>
        <taxon>Bacillati</taxon>
        <taxon>Bacillota</taxon>
        <taxon>Bacilli</taxon>
        <taxon>Bacillales</taxon>
        <taxon>Bacillaceae</taxon>
        <taxon>Siminovitchia</taxon>
    </lineage>
</organism>
<dbReference type="Proteomes" id="UP000823485">
    <property type="component" value="Unassembled WGS sequence"/>
</dbReference>
<feature type="domain" description="Putative zinc-finger" evidence="4">
    <location>
        <begin position="6"/>
        <end position="39"/>
    </location>
</feature>
<name>A0ABS2R981_9BACI</name>
<protein>
    <recommendedName>
        <fullName evidence="2">Anti-sigma-W factor RsiW</fullName>
    </recommendedName>
</protein>
<dbReference type="EMBL" id="JAFBFH010000023">
    <property type="protein sequence ID" value="MBM7716202.1"/>
    <property type="molecule type" value="Genomic_DNA"/>
</dbReference>
<comment type="similarity">
    <text evidence="1">Belongs to the zinc-associated anti-sigma factor (ZAS) superfamily. Anti-sigma-W factor family.</text>
</comment>
<keyword evidence="3" id="KW-0472">Membrane</keyword>
<dbReference type="RefSeq" id="WP_077113869.1">
    <property type="nucleotide sequence ID" value="NZ_JAFBFH010000023.1"/>
</dbReference>
<keyword evidence="3" id="KW-0812">Transmembrane</keyword>
<keyword evidence="3" id="KW-1133">Transmembrane helix</keyword>